<sequence>MSLRRNKRSFNLALVRAFDQMFEDEQRDLWTPNWSNVPAEIELSLGGAIGDVENTNEKFAVNVDVSYFEPEEVKVNLDGNELTIEGSHEEKSDECGSIKRSFIRKYHLPKDTNLESVRPSLSDLGILTVEVAMKTQDETQSRAIPITRR</sequence>
<dbReference type="GO" id="GO:0009408">
    <property type="term" value="P:response to heat"/>
    <property type="evidence" value="ECO:0007669"/>
    <property type="project" value="TreeGrafter"/>
</dbReference>
<comment type="similarity">
    <text evidence="1 2">Belongs to the small heat shock protein (HSP20) family.</text>
</comment>
<evidence type="ECO:0000259" key="3">
    <source>
        <dbReference type="PROSITE" id="PS01031"/>
    </source>
</evidence>
<gene>
    <name evidence="4" type="ORF">PMAYCL1PPCAC_31686</name>
</gene>
<dbReference type="AlphaFoldDB" id="A0AAN5DDH9"/>
<evidence type="ECO:0000313" key="4">
    <source>
        <dbReference type="EMBL" id="GMR61491.1"/>
    </source>
</evidence>
<dbReference type="PRINTS" id="PR00299">
    <property type="entry name" value="ACRYSTALLIN"/>
</dbReference>
<dbReference type="CDD" id="cd06526">
    <property type="entry name" value="metazoan_ACD"/>
    <property type="match status" value="1"/>
</dbReference>
<dbReference type="PROSITE" id="PS01031">
    <property type="entry name" value="SHSP"/>
    <property type="match status" value="1"/>
</dbReference>
<proteinExistence type="inferred from homology"/>
<dbReference type="GO" id="GO:0005634">
    <property type="term" value="C:nucleus"/>
    <property type="evidence" value="ECO:0007669"/>
    <property type="project" value="TreeGrafter"/>
</dbReference>
<evidence type="ECO:0000256" key="2">
    <source>
        <dbReference type="RuleBase" id="RU003616"/>
    </source>
</evidence>
<comment type="caution">
    <text evidence="4">The sequence shown here is derived from an EMBL/GenBank/DDBJ whole genome shotgun (WGS) entry which is preliminary data.</text>
</comment>
<feature type="domain" description="SHSP" evidence="3">
    <location>
        <begin position="40"/>
        <end position="149"/>
    </location>
</feature>
<dbReference type="GO" id="GO:0036498">
    <property type="term" value="P:IRE1-mediated unfolded protein response"/>
    <property type="evidence" value="ECO:0007669"/>
    <property type="project" value="TreeGrafter"/>
</dbReference>
<keyword evidence="5" id="KW-1185">Reference proteome</keyword>
<dbReference type="EMBL" id="BTRK01000006">
    <property type="protein sequence ID" value="GMR61491.1"/>
    <property type="molecule type" value="Genomic_DNA"/>
</dbReference>
<dbReference type="Proteomes" id="UP001328107">
    <property type="component" value="Unassembled WGS sequence"/>
</dbReference>
<dbReference type="Gene3D" id="2.60.40.790">
    <property type="match status" value="1"/>
</dbReference>
<organism evidence="4 5">
    <name type="scientific">Pristionchus mayeri</name>
    <dbReference type="NCBI Taxonomy" id="1317129"/>
    <lineage>
        <taxon>Eukaryota</taxon>
        <taxon>Metazoa</taxon>
        <taxon>Ecdysozoa</taxon>
        <taxon>Nematoda</taxon>
        <taxon>Chromadorea</taxon>
        <taxon>Rhabditida</taxon>
        <taxon>Rhabditina</taxon>
        <taxon>Diplogasteromorpha</taxon>
        <taxon>Diplogasteroidea</taxon>
        <taxon>Neodiplogasteridae</taxon>
        <taxon>Pristionchus</taxon>
    </lineage>
</organism>
<dbReference type="SUPFAM" id="SSF49764">
    <property type="entry name" value="HSP20-like chaperones"/>
    <property type="match status" value="1"/>
</dbReference>
<accession>A0AAN5DDH9</accession>
<dbReference type="GO" id="GO:0042026">
    <property type="term" value="P:protein refolding"/>
    <property type="evidence" value="ECO:0007669"/>
    <property type="project" value="TreeGrafter"/>
</dbReference>
<dbReference type="InterPro" id="IPR008978">
    <property type="entry name" value="HSP20-like_chaperone"/>
</dbReference>
<dbReference type="GO" id="GO:0051082">
    <property type="term" value="F:unfolded protein binding"/>
    <property type="evidence" value="ECO:0007669"/>
    <property type="project" value="TreeGrafter"/>
</dbReference>
<dbReference type="InterPro" id="IPR002068">
    <property type="entry name" value="A-crystallin/Hsp20_dom"/>
</dbReference>
<reference evidence="5" key="1">
    <citation type="submission" date="2022-10" db="EMBL/GenBank/DDBJ databases">
        <title>Genome assembly of Pristionchus species.</title>
        <authorList>
            <person name="Yoshida K."/>
            <person name="Sommer R.J."/>
        </authorList>
    </citation>
    <scope>NUCLEOTIDE SEQUENCE [LARGE SCALE GENOMIC DNA]</scope>
    <source>
        <strain evidence="5">RS5460</strain>
    </source>
</reference>
<dbReference type="InterPro" id="IPR001436">
    <property type="entry name" value="Alpha-crystallin/sHSP_animal"/>
</dbReference>
<evidence type="ECO:0000313" key="5">
    <source>
        <dbReference type="Proteomes" id="UP001328107"/>
    </source>
</evidence>
<dbReference type="GO" id="GO:0005737">
    <property type="term" value="C:cytoplasm"/>
    <property type="evidence" value="ECO:0007669"/>
    <property type="project" value="TreeGrafter"/>
</dbReference>
<dbReference type="PANTHER" id="PTHR45640">
    <property type="entry name" value="HEAT SHOCK PROTEIN HSP-12.2-RELATED"/>
    <property type="match status" value="1"/>
</dbReference>
<protein>
    <recommendedName>
        <fullName evidence="3">SHSP domain-containing protein</fullName>
    </recommendedName>
</protein>
<evidence type="ECO:0000256" key="1">
    <source>
        <dbReference type="PROSITE-ProRule" id="PRU00285"/>
    </source>
</evidence>
<dbReference type="Pfam" id="PF00011">
    <property type="entry name" value="HSP20"/>
    <property type="match status" value="1"/>
</dbReference>
<name>A0AAN5DDH9_9BILA</name>
<dbReference type="PANTHER" id="PTHR45640:SF32">
    <property type="entry name" value="STRESS-INDUCED PROTEIN 1"/>
    <property type="match status" value="1"/>
</dbReference>